<evidence type="ECO:0000256" key="5">
    <source>
        <dbReference type="ARBA" id="ARBA00023242"/>
    </source>
</evidence>
<accession>A0ABQ9HFQ9</accession>
<organism evidence="6 7">
    <name type="scientific">Dryococelus australis</name>
    <dbReference type="NCBI Taxonomy" id="614101"/>
    <lineage>
        <taxon>Eukaryota</taxon>
        <taxon>Metazoa</taxon>
        <taxon>Ecdysozoa</taxon>
        <taxon>Arthropoda</taxon>
        <taxon>Hexapoda</taxon>
        <taxon>Insecta</taxon>
        <taxon>Pterygota</taxon>
        <taxon>Neoptera</taxon>
        <taxon>Polyneoptera</taxon>
        <taxon>Phasmatodea</taxon>
        <taxon>Verophasmatodea</taxon>
        <taxon>Anareolatae</taxon>
        <taxon>Phasmatidae</taxon>
        <taxon>Eurycanthinae</taxon>
        <taxon>Dryococelus</taxon>
    </lineage>
</organism>
<evidence type="ECO:0000256" key="2">
    <source>
        <dbReference type="ARBA" id="ARBA00022723"/>
    </source>
</evidence>
<comment type="caution">
    <text evidence="6">The sequence shown here is derived from an EMBL/GenBank/DDBJ whole genome shotgun (WGS) entry which is preliminary data.</text>
</comment>
<keyword evidence="4" id="KW-0862">Zinc</keyword>
<evidence type="ECO:0000256" key="4">
    <source>
        <dbReference type="ARBA" id="ARBA00022833"/>
    </source>
</evidence>
<reference evidence="6 7" key="1">
    <citation type="submission" date="2023-02" db="EMBL/GenBank/DDBJ databases">
        <title>LHISI_Scaffold_Assembly.</title>
        <authorList>
            <person name="Stuart O.P."/>
            <person name="Cleave R."/>
            <person name="Magrath M.J.L."/>
            <person name="Mikheyev A.S."/>
        </authorList>
    </citation>
    <scope>NUCLEOTIDE SEQUENCE [LARGE SCALE GENOMIC DNA]</scope>
    <source>
        <strain evidence="6">Daus_M_001</strain>
        <tissue evidence="6">Leg muscle</tissue>
    </source>
</reference>
<evidence type="ECO:0000313" key="6">
    <source>
        <dbReference type="EMBL" id="KAJ8883075.1"/>
    </source>
</evidence>
<keyword evidence="7" id="KW-1185">Reference proteome</keyword>
<proteinExistence type="predicted"/>
<gene>
    <name evidence="6" type="ORF">PR048_014914</name>
</gene>
<evidence type="ECO:0000313" key="7">
    <source>
        <dbReference type="Proteomes" id="UP001159363"/>
    </source>
</evidence>
<sequence length="121" mass="14056">MASHSTVENRGFTELINNLEPRFTMPSQKTLSNEIIPTMYNSAVKNDKSQLLETDLVAITRDLWTSVANTDFLTPVSWCCAFPRRELKTFSNFSLLYCINRDSGKKWWWLYKIMPETLLLA</sequence>
<dbReference type="PANTHER" id="PTHR46481:SF10">
    <property type="entry name" value="ZINC FINGER BED DOMAIN-CONTAINING PROTEIN 39"/>
    <property type="match status" value="1"/>
</dbReference>
<dbReference type="Proteomes" id="UP001159363">
    <property type="component" value="Chromosome 4"/>
</dbReference>
<evidence type="ECO:0000256" key="1">
    <source>
        <dbReference type="ARBA" id="ARBA00004123"/>
    </source>
</evidence>
<keyword evidence="5" id="KW-0539">Nucleus</keyword>
<dbReference type="EMBL" id="JARBHB010000005">
    <property type="protein sequence ID" value="KAJ8883075.1"/>
    <property type="molecule type" value="Genomic_DNA"/>
</dbReference>
<evidence type="ECO:0000256" key="3">
    <source>
        <dbReference type="ARBA" id="ARBA00022771"/>
    </source>
</evidence>
<dbReference type="SUPFAM" id="SSF140996">
    <property type="entry name" value="Hermes dimerisation domain"/>
    <property type="match status" value="1"/>
</dbReference>
<keyword evidence="3" id="KW-0863">Zinc-finger</keyword>
<name>A0ABQ9HFQ9_9NEOP</name>
<protein>
    <submittedName>
        <fullName evidence="6">Uncharacterized protein</fullName>
    </submittedName>
</protein>
<keyword evidence="2" id="KW-0479">Metal-binding</keyword>
<dbReference type="InterPro" id="IPR052035">
    <property type="entry name" value="ZnF_BED_domain_contain"/>
</dbReference>
<dbReference type="PANTHER" id="PTHR46481">
    <property type="entry name" value="ZINC FINGER BED DOMAIN-CONTAINING PROTEIN 4"/>
    <property type="match status" value="1"/>
</dbReference>
<comment type="subcellular location">
    <subcellularLocation>
        <location evidence="1">Nucleus</location>
    </subcellularLocation>
</comment>